<protein>
    <submittedName>
        <fullName evidence="1">Uncharacterized protein</fullName>
    </submittedName>
</protein>
<accession>A0AAE0VDV4</accession>
<dbReference type="EMBL" id="JAUCMX010000003">
    <property type="protein sequence ID" value="KAK3550922.1"/>
    <property type="molecule type" value="Genomic_DNA"/>
</dbReference>
<name>A0AAE0VDV4_9TELE</name>
<organism evidence="1 2">
    <name type="scientific">Hemibagrus guttatus</name>
    <dbReference type="NCBI Taxonomy" id="175788"/>
    <lineage>
        <taxon>Eukaryota</taxon>
        <taxon>Metazoa</taxon>
        <taxon>Chordata</taxon>
        <taxon>Craniata</taxon>
        <taxon>Vertebrata</taxon>
        <taxon>Euteleostomi</taxon>
        <taxon>Actinopterygii</taxon>
        <taxon>Neopterygii</taxon>
        <taxon>Teleostei</taxon>
        <taxon>Ostariophysi</taxon>
        <taxon>Siluriformes</taxon>
        <taxon>Bagridae</taxon>
        <taxon>Hemibagrus</taxon>
    </lineage>
</organism>
<gene>
    <name evidence="1" type="ORF">QTP70_008733</name>
</gene>
<evidence type="ECO:0000313" key="2">
    <source>
        <dbReference type="Proteomes" id="UP001274896"/>
    </source>
</evidence>
<dbReference type="AlphaFoldDB" id="A0AAE0VDV4"/>
<evidence type="ECO:0000313" key="1">
    <source>
        <dbReference type="EMBL" id="KAK3550922.1"/>
    </source>
</evidence>
<reference evidence="1" key="1">
    <citation type="submission" date="2023-06" db="EMBL/GenBank/DDBJ databases">
        <title>Male Hemibagrus guttatus genome.</title>
        <authorList>
            <person name="Bian C."/>
        </authorList>
    </citation>
    <scope>NUCLEOTIDE SEQUENCE</scope>
    <source>
        <strain evidence="1">Male_cb2023</strain>
        <tissue evidence="1">Muscle</tissue>
    </source>
</reference>
<comment type="caution">
    <text evidence="1">The sequence shown here is derived from an EMBL/GenBank/DDBJ whole genome shotgun (WGS) entry which is preliminary data.</text>
</comment>
<dbReference type="Proteomes" id="UP001274896">
    <property type="component" value="Unassembled WGS sequence"/>
</dbReference>
<proteinExistence type="predicted"/>
<keyword evidence="2" id="KW-1185">Reference proteome</keyword>
<sequence>MDEDIQHTFSTQQKATKLFHSIRFKFTLLGIVLLLATAAHPTGDLFGALDFPFRASYKFHSGCFASNISEMKEGYPSDIIYMSFKRKAGVNNHTKIFYCCT</sequence>